<gene>
    <name evidence="2" type="ORF">EW026_g3295</name>
</gene>
<name>A0A4S4KQ77_9APHY</name>
<evidence type="ECO:0000313" key="2">
    <source>
        <dbReference type="EMBL" id="THG98969.1"/>
    </source>
</evidence>
<dbReference type="Proteomes" id="UP000309038">
    <property type="component" value="Unassembled WGS sequence"/>
</dbReference>
<feature type="region of interest" description="Disordered" evidence="1">
    <location>
        <begin position="185"/>
        <end position="346"/>
    </location>
</feature>
<feature type="compositionally biased region" description="Polar residues" evidence="1">
    <location>
        <begin position="208"/>
        <end position="221"/>
    </location>
</feature>
<evidence type="ECO:0000313" key="3">
    <source>
        <dbReference type="Proteomes" id="UP000309038"/>
    </source>
</evidence>
<evidence type="ECO:0000256" key="1">
    <source>
        <dbReference type="SAM" id="MobiDB-lite"/>
    </source>
</evidence>
<proteinExistence type="predicted"/>
<feature type="compositionally biased region" description="Low complexity" evidence="1">
    <location>
        <begin position="283"/>
        <end position="293"/>
    </location>
</feature>
<feature type="compositionally biased region" description="Low complexity" evidence="1">
    <location>
        <begin position="232"/>
        <end position="246"/>
    </location>
</feature>
<protein>
    <submittedName>
        <fullName evidence="2">Uncharacterized protein</fullName>
    </submittedName>
</protein>
<comment type="caution">
    <text evidence="2">The sequence shown here is derived from an EMBL/GenBank/DDBJ whole genome shotgun (WGS) entry which is preliminary data.</text>
</comment>
<organism evidence="2 3">
    <name type="scientific">Hermanssonia centrifuga</name>
    <dbReference type="NCBI Taxonomy" id="98765"/>
    <lineage>
        <taxon>Eukaryota</taxon>
        <taxon>Fungi</taxon>
        <taxon>Dikarya</taxon>
        <taxon>Basidiomycota</taxon>
        <taxon>Agaricomycotina</taxon>
        <taxon>Agaricomycetes</taxon>
        <taxon>Polyporales</taxon>
        <taxon>Meruliaceae</taxon>
        <taxon>Hermanssonia</taxon>
    </lineage>
</organism>
<accession>A0A4S4KQ77</accession>
<keyword evidence="3" id="KW-1185">Reference proteome</keyword>
<reference evidence="2 3" key="1">
    <citation type="submission" date="2019-02" db="EMBL/GenBank/DDBJ databases">
        <title>Genome sequencing of the rare red list fungi Phlebia centrifuga.</title>
        <authorList>
            <person name="Buettner E."/>
            <person name="Kellner H."/>
        </authorList>
    </citation>
    <scope>NUCLEOTIDE SEQUENCE [LARGE SCALE GENOMIC DNA]</scope>
    <source>
        <strain evidence="2 3">DSM 108282</strain>
    </source>
</reference>
<feature type="compositionally biased region" description="Polar residues" evidence="1">
    <location>
        <begin position="247"/>
        <end position="267"/>
    </location>
</feature>
<sequence>MVAHRGFSAWITCGEKRLQEYEVVVDTKTNKVSCWIPCAVGQKFSVHWEDEGTGIDSAGFIILDGFTVPGQFLFEAGMITLKIKQIKRTSLDHNPNTPRRPPPPIQGRRNIAQACVGYGAKRDTEAQHPKTWSCEPYDKANPGSLVYFTFRYRTRNWLIDQGIMPAEDYEDEPVYYEDVPAREDVSAHTPGSVGSHPDTPPSTPSSTMSKLHTPSSTTSALGSAGNPPLPISRQPSRQSVRSVRSQATTSNLGDRGSSSSPTSNQGHDASEGASKRTTRSRAARPSPYYRSYSNGGGGGASGSASTPELVDATAGAPADPRRPYYRSATSTPANPTKPLPKIKIPVDSHISNSAKTYFYHHKFDNDNNDT</sequence>
<dbReference type="EMBL" id="SGPJ01000097">
    <property type="protein sequence ID" value="THG98969.1"/>
    <property type="molecule type" value="Genomic_DNA"/>
</dbReference>
<dbReference type="AlphaFoldDB" id="A0A4S4KQ77"/>